<evidence type="ECO:0008006" key="12">
    <source>
        <dbReference type="Google" id="ProtNLM"/>
    </source>
</evidence>
<evidence type="ECO:0000256" key="7">
    <source>
        <dbReference type="SAM" id="MobiDB-lite"/>
    </source>
</evidence>
<feature type="domain" description="Four-carbon acid sugar kinase N-terminal" evidence="8">
    <location>
        <begin position="48"/>
        <end position="179"/>
    </location>
</feature>
<keyword evidence="4" id="KW-0418">Kinase</keyword>
<feature type="domain" description="Four-carbon acid sugar kinase nucleotide binding" evidence="9">
    <location>
        <begin position="285"/>
        <end position="428"/>
    </location>
</feature>
<evidence type="ECO:0000256" key="3">
    <source>
        <dbReference type="ARBA" id="ARBA00022741"/>
    </source>
</evidence>
<dbReference type="Gene3D" id="3.40.50.10840">
    <property type="entry name" value="Putative sugar-binding, N-terminal domain"/>
    <property type="match status" value="1"/>
</dbReference>
<evidence type="ECO:0000313" key="10">
    <source>
        <dbReference type="EMBL" id="TDE88530.1"/>
    </source>
</evidence>
<gene>
    <name evidence="10" type="ORF">EXU48_22635</name>
</gene>
<keyword evidence="3" id="KW-0547">Nucleotide-binding</keyword>
<accession>A0ABY2DX37</accession>
<dbReference type="EMBL" id="SMNA01000016">
    <property type="protein sequence ID" value="TDE88530.1"/>
    <property type="molecule type" value="Genomic_DNA"/>
</dbReference>
<comment type="caution">
    <text evidence="10">The sequence shown here is derived from an EMBL/GenBank/DDBJ whole genome shotgun (WGS) entry which is preliminary data.</text>
</comment>
<dbReference type="SUPFAM" id="SSF142764">
    <property type="entry name" value="YgbK-like"/>
    <property type="match status" value="1"/>
</dbReference>
<evidence type="ECO:0000256" key="1">
    <source>
        <dbReference type="ARBA" id="ARBA00005715"/>
    </source>
</evidence>
<reference evidence="10 11" key="1">
    <citation type="submission" date="2019-03" db="EMBL/GenBank/DDBJ databases">
        <title>Genomic features of bacteria from cold environments.</title>
        <authorList>
            <person name="Shen L."/>
        </authorList>
    </citation>
    <scope>NUCLEOTIDE SEQUENCE [LARGE SCALE GENOMIC DNA]</scope>
    <source>
        <strain evidence="11">T3246-1</strain>
    </source>
</reference>
<feature type="region of interest" description="Disordered" evidence="7">
    <location>
        <begin position="74"/>
        <end position="97"/>
    </location>
</feature>
<organism evidence="10 11">
    <name type="scientific">Occultella glacieicola</name>
    <dbReference type="NCBI Taxonomy" id="2518684"/>
    <lineage>
        <taxon>Bacteria</taxon>
        <taxon>Bacillati</taxon>
        <taxon>Actinomycetota</taxon>
        <taxon>Actinomycetes</taxon>
        <taxon>Micrococcales</taxon>
        <taxon>Ruaniaceae</taxon>
        <taxon>Occultella</taxon>
    </lineage>
</organism>
<feature type="compositionally biased region" description="Basic and acidic residues" evidence="7">
    <location>
        <begin position="1"/>
        <end position="11"/>
    </location>
</feature>
<sequence>MGPDRRTVDAGHRRRRGSRVPGRVPPDRPGRRHPARGTAGRGVRPAHVWADDLTGAAEFARLWQDWSGRDVRVRLGRPGPGTVGTVRTGDTDGANGTAGDVDTVWDLDLRHDADADVLHAMTALAAGVDPTATVFVKLDSRLRGPVRVYLDALLGSGRPVVLCPANPGLGRVTVDGWHVDGSTESVDLARLGSGLPHRHLGRADYRRLPALARADGPLLITADVATPADLERLALACVGIPHATFAGSAPFLAGLLRTPDPAAPGDGTATHAVGTRAPAAVRTLLAVLGTTEPVSHAQFDALEARHRAIRIAVPADGGGRDSAVHRARSTLARGGHVALTLPTAAASAPRDRASMDSLAAACAATLAGAAPDVALLLSGGHTARLVLDRLGLRDLRTLPSTVAAVARLCAPDGRTVWTKPGSYGEPRLLLDLLDLLGATSARARS</sequence>
<keyword evidence="5" id="KW-0067">ATP-binding</keyword>
<evidence type="ECO:0000256" key="4">
    <source>
        <dbReference type="ARBA" id="ARBA00022777"/>
    </source>
</evidence>
<comment type="similarity">
    <text evidence="1">Belongs to the four-carbon acid sugar kinase family.</text>
</comment>
<dbReference type="Pfam" id="PF07005">
    <property type="entry name" value="SBD_N"/>
    <property type="match status" value="1"/>
</dbReference>
<dbReference type="Gene3D" id="3.40.980.20">
    <property type="entry name" value="Four-carbon acid sugar kinase, nucleotide binding domain"/>
    <property type="match status" value="1"/>
</dbReference>
<dbReference type="InterPro" id="IPR031475">
    <property type="entry name" value="NBD_C"/>
</dbReference>
<feature type="region of interest" description="Disordered" evidence="7">
    <location>
        <begin position="1"/>
        <end position="43"/>
    </location>
</feature>
<dbReference type="InterPro" id="IPR037051">
    <property type="entry name" value="4-carb_acid_sugar_kinase_N_sf"/>
</dbReference>
<evidence type="ECO:0000259" key="9">
    <source>
        <dbReference type="Pfam" id="PF17042"/>
    </source>
</evidence>
<proteinExistence type="inferred from homology"/>
<name>A0ABY2DX37_9MICO</name>
<evidence type="ECO:0000256" key="6">
    <source>
        <dbReference type="ARBA" id="ARBA00023277"/>
    </source>
</evidence>
<dbReference type="Pfam" id="PF17042">
    <property type="entry name" value="NBD_C"/>
    <property type="match status" value="1"/>
</dbReference>
<evidence type="ECO:0000256" key="2">
    <source>
        <dbReference type="ARBA" id="ARBA00022679"/>
    </source>
</evidence>
<keyword evidence="11" id="KW-1185">Reference proteome</keyword>
<evidence type="ECO:0000259" key="8">
    <source>
        <dbReference type="Pfam" id="PF07005"/>
    </source>
</evidence>
<protein>
    <recommendedName>
        <fullName evidence="12">Four-carbon acid sugar kinase family protein</fullName>
    </recommendedName>
</protein>
<evidence type="ECO:0000313" key="11">
    <source>
        <dbReference type="Proteomes" id="UP000504882"/>
    </source>
</evidence>
<dbReference type="InterPro" id="IPR042213">
    <property type="entry name" value="NBD_C_sf"/>
</dbReference>
<evidence type="ECO:0000256" key="5">
    <source>
        <dbReference type="ARBA" id="ARBA00022840"/>
    </source>
</evidence>
<dbReference type="InterPro" id="IPR010737">
    <property type="entry name" value="4-carb_acid_sugar_kinase_N"/>
</dbReference>
<dbReference type="Proteomes" id="UP000504882">
    <property type="component" value="Unassembled WGS sequence"/>
</dbReference>
<keyword evidence="6" id="KW-0119">Carbohydrate metabolism</keyword>
<keyword evidence="2" id="KW-0808">Transferase</keyword>
<feature type="compositionally biased region" description="Low complexity" evidence="7">
    <location>
        <begin position="83"/>
        <end position="97"/>
    </location>
</feature>